<reference evidence="8" key="2">
    <citation type="journal article" date="2021" name="Microbiome">
        <title>Successional dynamics and alternative stable states in a saline activated sludge microbial community over 9 years.</title>
        <authorList>
            <person name="Wang Y."/>
            <person name="Ye J."/>
            <person name="Ju F."/>
            <person name="Liu L."/>
            <person name="Boyd J.A."/>
            <person name="Deng Y."/>
            <person name="Parks D.H."/>
            <person name="Jiang X."/>
            <person name="Yin X."/>
            <person name="Woodcroft B.J."/>
            <person name="Tyson G.W."/>
            <person name="Hugenholtz P."/>
            <person name="Polz M.F."/>
            <person name="Zhang T."/>
        </authorList>
    </citation>
    <scope>NUCLEOTIDE SEQUENCE</scope>
    <source>
        <strain evidence="8">HKST-UBA03</strain>
    </source>
</reference>
<dbReference type="Gene3D" id="3.40.30.10">
    <property type="entry name" value="Glutaredoxin"/>
    <property type="match status" value="1"/>
</dbReference>
<sequence>MKSKSNHDILTLAVSLIVALGLVGTGVAFGIKARDENRVQGMQDETLAASPTPTPKLTNDVHGDPEKVRDFNADPAQIAEDGNPALGDLNAPIYVVEYLDLECPYCKVFHENYFEQLKKDYIDTGKMRYVVKDFPLEVHVNSFPAANAASCVYEQNGNDAFFDFVKEAFARQSDWIKDHEVFADIVKGLGFDVKEFRQCFDDEKYGDYVTNDFNEADSLGIVGTPAFFVNGKPLVGLAPSYEEFTTAIDEIVSAQN</sequence>
<evidence type="ECO:0000259" key="7">
    <source>
        <dbReference type="PROSITE" id="PS51352"/>
    </source>
</evidence>
<dbReference type="EMBL" id="JAGQKZ010000001">
    <property type="protein sequence ID" value="MCA9391584.1"/>
    <property type="molecule type" value="Genomic_DNA"/>
</dbReference>
<feature type="region of interest" description="Disordered" evidence="6">
    <location>
        <begin position="45"/>
        <end position="64"/>
    </location>
</feature>
<keyword evidence="3" id="KW-0560">Oxidoreductase</keyword>
<evidence type="ECO:0000256" key="3">
    <source>
        <dbReference type="ARBA" id="ARBA00023002"/>
    </source>
</evidence>
<dbReference type="PROSITE" id="PS51352">
    <property type="entry name" value="THIOREDOXIN_2"/>
    <property type="match status" value="1"/>
</dbReference>
<gene>
    <name evidence="8" type="ORF">KC614_00075</name>
</gene>
<organism evidence="8 9">
    <name type="scientific">candidate division WWE3 bacterium</name>
    <dbReference type="NCBI Taxonomy" id="2053526"/>
    <lineage>
        <taxon>Bacteria</taxon>
        <taxon>Katanobacteria</taxon>
    </lineage>
</organism>
<evidence type="ECO:0000313" key="8">
    <source>
        <dbReference type="EMBL" id="MCA9391584.1"/>
    </source>
</evidence>
<evidence type="ECO:0000313" key="9">
    <source>
        <dbReference type="Proteomes" id="UP000751518"/>
    </source>
</evidence>
<evidence type="ECO:0000256" key="1">
    <source>
        <dbReference type="ARBA" id="ARBA00005791"/>
    </source>
</evidence>
<dbReference type="InterPro" id="IPR012336">
    <property type="entry name" value="Thioredoxin-like_fold"/>
</dbReference>
<name>A0A955RQM0_UNCKA</name>
<dbReference type="Pfam" id="PF13462">
    <property type="entry name" value="Thioredoxin_4"/>
    <property type="match status" value="1"/>
</dbReference>
<protein>
    <submittedName>
        <fullName evidence="8">DsbA family protein</fullName>
    </submittedName>
</protein>
<comment type="caution">
    <text evidence="8">The sequence shown here is derived from an EMBL/GenBank/DDBJ whole genome shotgun (WGS) entry which is preliminary data.</text>
</comment>
<keyword evidence="5" id="KW-0676">Redox-active center</keyword>
<reference evidence="8" key="1">
    <citation type="submission" date="2020-04" db="EMBL/GenBank/DDBJ databases">
        <authorList>
            <person name="Zhang T."/>
        </authorList>
    </citation>
    <scope>NUCLEOTIDE SEQUENCE</scope>
    <source>
        <strain evidence="8">HKST-UBA03</strain>
    </source>
</reference>
<evidence type="ECO:0000256" key="2">
    <source>
        <dbReference type="ARBA" id="ARBA00022729"/>
    </source>
</evidence>
<dbReference type="InterPro" id="IPR036249">
    <property type="entry name" value="Thioredoxin-like_sf"/>
</dbReference>
<comment type="similarity">
    <text evidence="1">Belongs to the thioredoxin family. DsbA subfamily.</text>
</comment>
<feature type="domain" description="Thioredoxin" evidence="7">
    <location>
        <begin position="46"/>
        <end position="253"/>
    </location>
</feature>
<accession>A0A955RQM0</accession>
<dbReference type="PANTHER" id="PTHR13887:SF14">
    <property type="entry name" value="DISULFIDE BOND FORMATION PROTEIN D"/>
    <property type="match status" value="1"/>
</dbReference>
<dbReference type="GO" id="GO:0016491">
    <property type="term" value="F:oxidoreductase activity"/>
    <property type="evidence" value="ECO:0007669"/>
    <property type="project" value="UniProtKB-KW"/>
</dbReference>
<proteinExistence type="inferred from homology"/>
<dbReference type="PANTHER" id="PTHR13887">
    <property type="entry name" value="GLUTATHIONE S-TRANSFERASE KAPPA"/>
    <property type="match status" value="1"/>
</dbReference>
<dbReference type="AlphaFoldDB" id="A0A955RQM0"/>
<keyword evidence="2" id="KW-0732">Signal</keyword>
<keyword evidence="4" id="KW-1015">Disulfide bond</keyword>
<evidence type="ECO:0000256" key="4">
    <source>
        <dbReference type="ARBA" id="ARBA00023157"/>
    </source>
</evidence>
<dbReference type="SUPFAM" id="SSF52833">
    <property type="entry name" value="Thioredoxin-like"/>
    <property type="match status" value="1"/>
</dbReference>
<evidence type="ECO:0000256" key="5">
    <source>
        <dbReference type="ARBA" id="ARBA00023284"/>
    </source>
</evidence>
<dbReference type="Proteomes" id="UP000751518">
    <property type="component" value="Unassembled WGS sequence"/>
</dbReference>
<evidence type="ECO:0000256" key="6">
    <source>
        <dbReference type="SAM" id="MobiDB-lite"/>
    </source>
</evidence>
<dbReference type="InterPro" id="IPR013766">
    <property type="entry name" value="Thioredoxin_domain"/>
</dbReference>